<evidence type="ECO:0000313" key="1">
    <source>
        <dbReference type="EMBL" id="KKM00482.1"/>
    </source>
</evidence>
<dbReference type="InterPro" id="IPR008822">
    <property type="entry name" value="Endonuclease_RusA-like"/>
</dbReference>
<comment type="caution">
    <text evidence="1">The sequence shown here is derived from an EMBL/GenBank/DDBJ whole genome shotgun (WGS) entry which is preliminary data.</text>
</comment>
<organism evidence="1">
    <name type="scientific">marine sediment metagenome</name>
    <dbReference type="NCBI Taxonomy" id="412755"/>
    <lineage>
        <taxon>unclassified sequences</taxon>
        <taxon>metagenomes</taxon>
        <taxon>ecological metagenomes</taxon>
    </lineage>
</organism>
<dbReference type="Gene3D" id="3.30.1330.70">
    <property type="entry name" value="Holliday junction resolvase RusA"/>
    <property type="match status" value="1"/>
</dbReference>
<dbReference type="SUPFAM" id="SSF103084">
    <property type="entry name" value="Holliday junction resolvase RusA"/>
    <property type="match status" value="1"/>
</dbReference>
<dbReference type="AlphaFoldDB" id="A0A0F9HBL4"/>
<dbReference type="GO" id="GO:0006281">
    <property type="term" value="P:DNA repair"/>
    <property type="evidence" value="ECO:0007669"/>
    <property type="project" value="InterPro"/>
</dbReference>
<gene>
    <name evidence="1" type="ORF">LCGC14_1803970</name>
</gene>
<sequence length="214" mass="23562">MRTESTEPLILSFVVEGQPIAQPRQRYRILWAAYALLDDVLHACADGRELCDELKKVLRADNYTPSRHPVNAWKEAVGYAGKIAVACAPQWYGKGPLACLIRVYSPRPKTKVWKRKPMAGYWDERSSGTGGGDFDNHAKAITDALSGITYKDDKQICFGGPVEKRICSGDEKPRAVIVFGEVTTDENGCVVDVVELYKELERAATMPAAVTLGG</sequence>
<dbReference type="InterPro" id="IPR036614">
    <property type="entry name" value="RusA-like_sf"/>
</dbReference>
<proteinExistence type="predicted"/>
<reference evidence="1" key="1">
    <citation type="journal article" date="2015" name="Nature">
        <title>Complex archaea that bridge the gap between prokaryotes and eukaryotes.</title>
        <authorList>
            <person name="Spang A."/>
            <person name="Saw J.H."/>
            <person name="Jorgensen S.L."/>
            <person name="Zaremba-Niedzwiedzka K."/>
            <person name="Martijn J."/>
            <person name="Lind A.E."/>
            <person name="van Eijk R."/>
            <person name="Schleper C."/>
            <person name="Guy L."/>
            <person name="Ettema T.J."/>
        </authorList>
    </citation>
    <scope>NUCLEOTIDE SEQUENCE</scope>
</reference>
<dbReference type="EMBL" id="LAZR01017423">
    <property type="protein sequence ID" value="KKM00482.1"/>
    <property type="molecule type" value="Genomic_DNA"/>
</dbReference>
<dbReference type="Pfam" id="PF05866">
    <property type="entry name" value="RusA"/>
    <property type="match status" value="1"/>
</dbReference>
<name>A0A0F9HBL4_9ZZZZ</name>
<accession>A0A0F9HBL4</accession>
<dbReference type="GO" id="GO:0000287">
    <property type="term" value="F:magnesium ion binding"/>
    <property type="evidence" value="ECO:0007669"/>
    <property type="project" value="InterPro"/>
</dbReference>
<protein>
    <submittedName>
        <fullName evidence="1">Uncharacterized protein</fullName>
    </submittedName>
</protein>
<dbReference type="GO" id="GO:0006310">
    <property type="term" value="P:DNA recombination"/>
    <property type="evidence" value="ECO:0007669"/>
    <property type="project" value="InterPro"/>
</dbReference>